<dbReference type="EMBL" id="AJJU01000006">
    <property type="protein sequence ID" value="EID75291.1"/>
    <property type="molecule type" value="Genomic_DNA"/>
</dbReference>
<keyword evidence="4 6" id="KW-1133">Transmembrane helix</keyword>
<accession>I0WFX5</accession>
<keyword evidence="5 6" id="KW-0472">Membrane</keyword>
<evidence type="ECO:0000256" key="3">
    <source>
        <dbReference type="ARBA" id="ARBA00022748"/>
    </source>
</evidence>
<comment type="subcellular location">
    <subcellularLocation>
        <location evidence="1">Membrane</location>
        <topology evidence="1">Multi-pass membrane protein</topology>
    </subcellularLocation>
</comment>
<feature type="transmembrane region" description="Helical" evidence="6">
    <location>
        <begin position="470"/>
        <end position="486"/>
    </location>
</feature>
<evidence type="ECO:0000256" key="4">
    <source>
        <dbReference type="ARBA" id="ARBA00022989"/>
    </source>
</evidence>
<feature type="transmembrane region" description="Helical" evidence="6">
    <location>
        <begin position="782"/>
        <end position="804"/>
    </location>
</feature>
<name>I0WFX5_9FLAO</name>
<dbReference type="PANTHER" id="PTHR30071">
    <property type="entry name" value="HEME EXPORTER PROTEIN C"/>
    <property type="match status" value="1"/>
</dbReference>
<feature type="transmembrane region" description="Helical" evidence="6">
    <location>
        <begin position="1022"/>
        <end position="1044"/>
    </location>
</feature>
<feature type="transmembrane region" description="Helical" evidence="6">
    <location>
        <begin position="816"/>
        <end position="832"/>
    </location>
</feature>
<feature type="domain" description="Cytochrome c assembly protein" evidence="7">
    <location>
        <begin position="810"/>
        <end position="1014"/>
    </location>
</feature>
<feature type="transmembrane region" description="Helical" evidence="6">
    <location>
        <begin position="12"/>
        <end position="32"/>
    </location>
</feature>
<comment type="caution">
    <text evidence="9">The sequence shown here is derived from an EMBL/GenBank/DDBJ whole genome shotgun (WGS) entry which is preliminary data.</text>
</comment>
<feature type="transmembrane region" description="Helical" evidence="6">
    <location>
        <begin position="872"/>
        <end position="901"/>
    </location>
</feature>
<dbReference type="RefSeq" id="WP_008238816.1">
    <property type="nucleotide sequence ID" value="NZ_AJJU01000006.1"/>
</dbReference>
<evidence type="ECO:0000259" key="7">
    <source>
        <dbReference type="Pfam" id="PF01578"/>
    </source>
</evidence>
<reference evidence="9 10" key="1">
    <citation type="journal article" date="2012" name="J. Bacteriol.">
        <title>Genome Sequence of the Halotolerant Bacterium Imtechella halotolerans K1T.</title>
        <authorList>
            <person name="Kumar S."/>
            <person name="Vikram S."/>
            <person name="Subramanian S."/>
            <person name="Raghava G.P."/>
            <person name="Pinnaka A.K."/>
        </authorList>
    </citation>
    <scope>NUCLEOTIDE SEQUENCE [LARGE SCALE GENOMIC DNA]</scope>
    <source>
        <strain evidence="9 10">K1</strain>
    </source>
</reference>
<feature type="transmembrane region" description="Helical" evidence="6">
    <location>
        <begin position="44"/>
        <end position="66"/>
    </location>
</feature>
<dbReference type="Pfam" id="PF01578">
    <property type="entry name" value="Cytochrom_C_asm"/>
    <property type="match status" value="1"/>
</dbReference>
<evidence type="ECO:0000256" key="2">
    <source>
        <dbReference type="ARBA" id="ARBA00022692"/>
    </source>
</evidence>
<dbReference type="Proteomes" id="UP000005938">
    <property type="component" value="Unassembled WGS sequence"/>
</dbReference>
<protein>
    <submittedName>
        <fullName evidence="9">Cytochrome c assembly protein</fullName>
    </submittedName>
</protein>
<organism evidence="9 10">
    <name type="scientific">Imtechella halotolerans K1</name>
    <dbReference type="NCBI Taxonomy" id="946077"/>
    <lineage>
        <taxon>Bacteria</taxon>
        <taxon>Pseudomonadati</taxon>
        <taxon>Bacteroidota</taxon>
        <taxon>Flavobacteriia</taxon>
        <taxon>Flavobacteriales</taxon>
        <taxon>Flavobacteriaceae</taxon>
        <taxon>Imtechella</taxon>
    </lineage>
</organism>
<dbReference type="Pfam" id="PF05140">
    <property type="entry name" value="ResB"/>
    <property type="match status" value="1"/>
</dbReference>
<keyword evidence="10" id="KW-1185">Reference proteome</keyword>
<evidence type="ECO:0000259" key="8">
    <source>
        <dbReference type="Pfam" id="PF05140"/>
    </source>
</evidence>
<feature type="transmembrane region" description="Helical" evidence="6">
    <location>
        <begin position="751"/>
        <end position="770"/>
    </location>
</feature>
<proteinExistence type="predicted"/>
<dbReference type="InterPro" id="IPR045062">
    <property type="entry name" value="Cyt_c_biogenesis_CcsA/CcmC"/>
</dbReference>
<evidence type="ECO:0000256" key="6">
    <source>
        <dbReference type="SAM" id="Phobius"/>
    </source>
</evidence>
<dbReference type="OrthoDB" id="9814290at2"/>
<feature type="transmembrane region" description="Helical" evidence="6">
    <location>
        <begin position="922"/>
        <end position="941"/>
    </location>
</feature>
<feature type="domain" description="ResB-like" evidence="8">
    <location>
        <begin position="344"/>
        <end position="419"/>
    </location>
</feature>
<evidence type="ECO:0000313" key="10">
    <source>
        <dbReference type="Proteomes" id="UP000005938"/>
    </source>
</evidence>
<evidence type="ECO:0000256" key="1">
    <source>
        <dbReference type="ARBA" id="ARBA00004141"/>
    </source>
</evidence>
<sequence>MINSLTKALFSTRLMAVLFVVFATAMALGTFVESWYSIQTARIWIYNAWWFEGIMLFFVINFMGNIKRYQLWKREKWAVLLLHLSWILIIAGAFVTRYISYEGVMPIREGQEANFFLSEKTYVTAFVDGEFEGEPLRKSLQDVVLFSKEANNKLDWNEDFKGKPFRIQYAGFIEGAEETLVEDTTGATYLKVVESSGGERHDHFIKEGEVTSIHNVLFALNHPTQGAINISTKDSAYTIETPFEGTFLRMADQLQGEVFKDTVQVLQLRSLYSVAGMQFVFPDPVIKGSYGIKEMKAEDKFKGNPNAIFLDITVADQTQRVGLLGGQYIINDPKKVNVGGFDFHLSYGSIRHELPFTIQLNDFVAERYPGTEKSYSSYMSKVTVKDEQSFDYDIYMNHILDHRGYRFFQASFDPDEKGTVLSVNHDYWGTWITYIGYFLLYTGLMGIMFYGKTRFRSLGEKLNEIKAKKATLTTLLVLGLLLPSMAQEHADTTHGLMPTKQQIDSVLKATKVDKAHAEKFGALVIQDDGGRMKPINTFASELLRKMSKSDVFMGMDANQALLSMMLNPAAWYHAEFMYLKKDNDSLHNLLGIEKGAKYVKAIDFFTPTGDYKLAPYLQDAYATNTPNQFQKDFKTSDQRLGLLNRALQGEIFKIFPIPDHDNNKWISTMDYRADNTLIRDTLYANFVNNSIPFYIMTLRNALKTGDYSESDKILEAFNKNQHNYGTAVMPSDSKIKAEILYNKYDIFKNLFSWYMYVGTLLFVVLLIQIFKDSKGIRLTAKILGYAIFALFALHTAGLIARWYVSGHAPWSDAYESMIYVAWATMGMGVLFAKKSPLTLASTAFVTSMVLMIAHWSWMDPAIANLQPVLDSYWLMIHVAVIVGSYGPFTLGLIIGAVVLLLMLFTTNENKPKMTLAIKELTIVNELALTVGLVMLTIGNFLGGQWANESWGRYWGWDPKETWALVSIMVYAFVVHMRIVPGLRGTWAFNFASVVAFASIMMTYFGVNFYLSGLHSYASGEKIITPSFVYYSVVIVAILGALSYWRYKVHYKKK</sequence>
<dbReference type="AlphaFoldDB" id="I0WFX5"/>
<dbReference type="PANTHER" id="PTHR30071:SF1">
    <property type="entry name" value="CYTOCHROME B_B6 PROTEIN-RELATED"/>
    <property type="match status" value="1"/>
</dbReference>
<feature type="transmembrane region" description="Helical" evidence="6">
    <location>
        <begin position="839"/>
        <end position="857"/>
    </location>
</feature>
<keyword evidence="3" id="KW-0201">Cytochrome c-type biogenesis</keyword>
<feature type="transmembrane region" description="Helical" evidence="6">
    <location>
        <begin position="986"/>
        <end position="1010"/>
    </location>
</feature>
<feature type="transmembrane region" description="Helical" evidence="6">
    <location>
        <begin position="78"/>
        <end position="99"/>
    </location>
</feature>
<feature type="transmembrane region" description="Helical" evidence="6">
    <location>
        <begin position="431"/>
        <end position="450"/>
    </location>
</feature>
<dbReference type="eggNOG" id="COG0755">
    <property type="taxonomic scope" value="Bacteria"/>
</dbReference>
<gene>
    <name evidence="9" type="ORF">W5A_06965</name>
</gene>
<dbReference type="InterPro" id="IPR002541">
    <property type="entry name" value="Cyt_c_assembly"/>
</dbReference>
<dbReference type="InterPro" id="IPR007816">
    <property type="entry name" value="ResB-like_domain"/>
</dbReference>
<evidence type="ECO:0000256" key="5">
    <source>
        <dbReference type="ARBA" id="ARBA00023136"/>
    </source>
</evidence>
<keyword evidence="2 6" id="KW-0812">Transmembrane</keyword>
<dbReference type="GO" id="GO:0017004">
    <property type="term" value="P:cytochrome complex assembly"/>
    <property type="evidence" value="ECO:0007669"/>
    <property type="project" value="UniProtKB-KW"/>
</dbReference>
<dbReference type="PATRIC" id="fig|946077.3.peg.1409"/>
<evidence type="ECO:0000313" key="9">
    <source>
        <dbReference type="EMBL" id="EID75291.1"/>
    </source>
</evidence>
<dbReference type="GO" id="GO:0020037">
    <property type="term" value="F:heme binding"/>
    <property type="evidence" value="ECO:0007669"/>
    <property type="project" value="InterPro"/>
</dbReference>
<dbReference type="GO" id="GO:0005886">
    <property type="term" value="C:plasma membrane"/>
    <property type="evidence" value="ECO:0007669"/>
    <property type="project" value="TreeGrafter"/>
</dbReference>
<feature type="transmembrane region" description="Helical" evidence="6">
    <location>
        <begin position="961"/>
        <end position="979"/>
    </location>
</feature>
<dbReference type="STRING" id="946077.W5A_06965"/>